<dbReference type="AlphaFoldDB" id="A0A4P9XAQ5"/>
<keyword evidence="4" id="KW-0966">Cell projection</keyword>
<sequence length="525" mass="61085">MPLAPAVSAGRFQRQGDVFAAMRRKADLERERMATHTQYLQRTDAASRFENGVDRVVIQRHVRHALAEHRDAAAAALAARQAKLRALLAADAAREQAALQALVPTASQRLAAMRERMAFLTAQKEAARQQVVETKRLQQWRNDCEPLRSIESQMRGREVATSRREQLLEQEDRRLVEDAERRHYDRLWEANRQEKIAREAEDAARQRELAAQTISVLDQQMAQLRAQAEQQRLLKAEEARLITDQQAALKAADARAHRRHVAAQREQRARYDAYNKARILEKAAAVREQLEADLALLQAYQAEDAADRQRLTQRRMEDRDTIQRYRAYLEEERERERVHAQELDALYAHQANAVWEAKERRWAQEAAARETLMQEVLATRQRQLAEALAVNRERQQELQQEQEAMEASVRAYREEQHQHQHQHVQDQRQYAAELEDQMGANAQKARDAAAARAEEERHQREADDRYRELLEIETQRALDEGHARNRLASEHVAQHSAALRERMAPYDRDRNAPLTMDQIHRGRRV</sequence>
<dbReference type="OrthoDB" id="75950at2759"/>
<evidence type="ECO:0000259" key="9">
    <source>
        <dbReference type="Pfam" id="PF13868"/>
    </source>
</evidence>
<proteinExistence type="inferred from homology"/>
<feature type="region of interest" description="Disordered" evidence="8">
    <location>
        <begin position="399"/>
        <end position="464"/>
    </location>
</feature>
<dbReference type="PANTHER" id="PTHR31183:SF1">
    <property type="entry name" value="CILIA- AND FLAGELLA-ASSOCIATED PROTEIN 53"/>
    <property type="match status" value="1"/>
</dbReference>
<gene>
    <name evidence="10" type="ORF">CXG81DRAFT_24923</name>
</gene>
<dbReference type="Pfam" id="PF13868">
    <property type="entry name" value="TPH"/>
    <property type="match status" value="1"/>
</dbReference>
<feature type="domain" description="Trichohyalin-plectin-homology" evidence="9">
    <location>
        <begin position="140"/>
        <end position="480"/>
    </location>
</feature>
<evidence type="ECO:0000256" key="3">
    <source>
        <dbReference type="ARBA" id="ARBA00023069"/>
    </source>
</evidence>
<dbReference type="PANTHER" id="PTHR31183">
    <property type="entry name" value="TRICHOPLEIN KERATIN FILAMENT-BINDING PROTEIN FAMILY MEMBER"/>
    <property type="match status" value="1"/>
</dbReference>
<evidence type="ECO:0000256" key="2">
    <source>
        <dbReference type="ARBA" id="ARBA00023054"/>
    </source>
</evidence>
<dbReference type="STRING" id="1555241.A0A4P9XAQ5"/>
<evidence type="ECO:0000313" key="10">
    <source>
        <dbReference type="EMBL" id="RKP02463.1"/>
    </source>
</evidence>
<dbReference type="GO" id="GO:0005929">
    <property type="term" value="C:cilium"/>
    <property type="evidence" value="ECO:0007669"/>
    <property type="project" value="UniProtKB-SubCell"/>
</dbReference>
<evidence type="ECO:0000256" key="4">
    <source>
        <dbReference type="ARBA" id="ARBA00023273"/>
    </source>
</evidence>
<accession>A0A4P9XAQ5</accession>
<protein>
    <recommendedName>
        <fullName evidence="6">Cilia- and flagella-associated protein 53</fullName>
    </recommendedName>
</protein>
<feature type="compositionally biased region" description="Basic and acidic residues" evidence="8">
    <location>
        <begin position="444"/>
        <end position="464"/>
    </location>
</feature>
<evidence type="ECO:0000256" key="6">
    <source>
        <dbReference type="ARBA" id="ARBA00033773"/>
    </source>
</evidence>
<evidence type="ECO:0000256" key="7">
    <source>
        <dbReference type="SAM" id="Coils"/>
    </source>
</evidence>
<evidence type="ECO:0000313" key="11">
    <source>
        <dbReference type="Proteomes" id="UP000274922"/>
    </source>
</evidence>
<name>A0A4P9XAQ5_9FUNG</name>
<comment type="similarity">
    <text evidence="5">Belongs to the CFAP53 family.</text>
</comment>
<feature type="compositionally biased region" description="Basic and acidic residues" evidence="8">
    <location>
        <begin position="500"/>
        <end position="511"/>
    </location>
</feature>
<dbReference type="InterPro" id="IPR043597">
    <property type="entry name" value="TPH_dom"/>
</dbReference>
<feature type="coiled-coil region" evidence="7">
    <location>
        <begin position="207"/>
        <end position="234"/>
    </location>
</feature>
<dbReference type="EMBL" id="ML014143">
    <property type="protein sequence ID" value="RKP02463.1"/>
    <property type="molecule type" value="Genomic_DNA"/>
</dbReference>
<feature type="region of interest" description="Disordered" evidence="8">
    <location>
        <begin position="500"/>
        <end position="525"/>
    </location>
</feature>
<keyword evidence="11" id="KW-1185">Reference proteome</keyword>
<keyword evidence="3" id="KW-0969">Cilium</keyword>
<dbReference type="Proteomes" id="UP000274922">
    <property type="component" value="Unassembled WGS sequence"/>
</dbReference>
<reference evidence="11" key="1">
    <citation type="journal article" date="2018" name="Nat. Microbiol.">
        <title>Leveraging single-cell genomics to expand the fungal tree of life.</title>
        <authorList>
            <person name="Ahrendt S.R."/>
            <person name="Quandt C.A."/>
            <person name="Ciobanu D."/>
            <person name="Clum A."/>
            <person name="Salamov A."/>
            <person name="Andreopoulos B."/>
            <person name="Cheng J.F."/>
            <person name="Woyke T."/>
            <person name="Pelin A."/>
            <person name="Henrissat B."/>
            <person name="Reynolds N.K."/>
            <person name="Benny G.L."/>
            <person name="Smith M.E."/>
            <person name="James T.Y."/>
            <person name="Grigoriev I.V."/>
        </authorList>
    </citation>
    <scope>NUCLEOTIDE SEQUENCE [LARGE SCALE GENOMIC DNA]</scope>
    <source>
        <strain evidence="11">ATCC 52028</strain>
    </source>
</reference>
<comment type="subcellular location">
    <subcellularLocation>
        <location evidence="1">Cell projection</location>
        <location evidence="1">Cilium</location>
    </subcellularLocation>
</comment>
<feature type="coiled-coil region" evidence="7">
    <location>
        <begin position="110"/>
        <end position="137"/>
    </location>
</feature>
<keyword evidence="2 7" id="KW-0175">Coiled coil</keyword>
<organism evidence="10 11">
    <name type="scientific">Caulochytrium protostelioides</name>
    <dbReference type="NCBI Taxonomy" id="1555241"/>
    <lineage>
        <taxon>Eukaryota</taxon>
        <taxon>Fungi</taxon>
        <taxon>Fungi incertae sedis</taxon>
        <taxon>Chytridiomycota</taxon>
        <taxon>Chytridiomycota incertae sedis</taxon>
        <taxon>Chytridiomycetes</taxon>
        <taxon>Caulochytriales</taxon>
        <taxon>Caulochytriaceae</taxon>
        <taxon>Caulochytrium</taxon>
    </lineage>
</organism>
<evidence type="ECO:0000256" key="8">
    <source>
        <dbReference type="SAM" id="MobiDB-lite"/>
    </source>
</evidence>
<evidence type="ECO:0000256" key="5">
    <source>
        <dbReference type="ARBA" id="ARBA00033747"/>
    </source>
</evidence>
<feature type="compositionally biased region" description="Basic and acidic residues" evidence="8">
    <location>
        <begin position="411"/>
        <end position="426"/>
    </location>
</feature>
<dbReference type="InterPro" id="IPR043596">
    <property type="entry name" value="CFAP53/TCHP"/>
</dbReference>
<evidence type="ECO:0000256" key="1">
    <source>
        <dbReference type="ARBA" id="ARBA00004138"/>
    </source>
</evidence>